<dbReference type="Proteomes" id="UP000613177">
    <property type="component" value="Unassembled WGS sequence"/>
</dbReference>
<evidence type="ECO:0000259" key="1">
    <source>
        <dbReference type="Pfam" id="PF11443"/>
    </source>
</evidence>
<accession>A0A8H7SJF9</accession>
<feature type="domain" description="DUF2828" evidence="1">
    <location>
        <begin position="1"/>
        <end position="71"/>
    </location>
</feature>
<reference evidence="3" key="1">
    <citation type="submission" date="2021-01" db="EMBL/GenBank/DDBJ databases">
        <title>Metabolic potential, ecology and presence of endohyphal bacteria is reflected in genomic diversity of Mucoromycotina.</title>
        <authorList>
            <person name="Muszewska A."/>
            <person name="Okrasinska A."/>
            <person name="Steczkiewicz K."/>
            <person name="Drgas O."/>
            <person name="Orlowska M."/>
            <person name="Perlinska-Lenart U."/>
            <person name="Aleksandrzak-Piekarczyk T."/>
            <person name="Szatraj K."/>
            <person name="Zielenkiewicz U."/>
            <person name="Pilsyk S."/>
            <person name="Malc E."/>
            <person name="Mieczkowski P."/>
            <person name="Kruszewska J.S."/>
            <person name="Biernat P."/>
            <person name="Pawlowska J."/>
        </authorList>
    </citation>
    <scope>NUCLEOTIDE SEQUENCE</scope>
    <source>
        <strain evidence="3">WA0000018081</strain>
    </source>
</reference>
<keyword evidence="4" id="KW-1185">Reference proteome</keyword>
<name>A0A8H7SJF9_9FUNG</name>
<gene>
    <name evidence="3" type="ORF">INT48_006874</name>
</gene>
<comment type="caution">
    <text evidence="3">The sequence shown here is derived from an EMBL/GenBank/DDBJ whole genome shotgun (WGS) entry which is preliminary data.</text>
</comment>
<dbReference type="InterPro" id="IPR056690">
    <property type="entry name" value="DUF7788"/>
</dbReference>
<evidence type="ECO:0000313" key="4">
    <source>
        <dbReference type="Proteomes" id="UP000613177"/>
    </source>
</evidence>
<evidence type="ECO:0000259" key="2">
    <source>
        <dbReference type="Pfam" id="PF25043"/>
    </source>
</evidence>
<sequence length="162" mass="17237">MDEVPKGKKKVSGVVLAPNELVHKVLSGGIPKKVSDVISGVPGRLENFISTQINMVNGQWNTLIESIRNASLLATGEKGYDKKKIIDLGECLAIGNVSGSNAPEVSPYNAATGLSLVVTNLVKPPINGAIITFTDKYSVFKLEISAIFIEQANTAADEKKKT</sequence>
<feature type="domain" description="DUF7788" evidence="2">
    <location>
        <begin position="90"/>
        <end position="156"/>
    </location>
</feature>
<dbReference type="Pfam" id="PF11443">
    <property type="entry name" value="DUF2828"/>
    <property type="match status" value="1"/>
</dbReference>
<protein>
    <submittedName>
        <fullName evidence="3">Uncharacterized protein</fullName>
    </submittedName>
</protein>
<evidence type="ECO:0000313" key="3">
    <source>
        <dbReference type="EMBL" id="KAG2230569.1"/>
    </source>
</evidence>
<dbReference type="AlphaFoldDB" id="A0A8H7SJF9"/>
<proteinExistence type="predicted"/>
<organism evidence="3 4">
    <name type="scientific">Thamnidium elegans</name>
    <dbReference type="NCBI Taxonomy" id="101142"/>
    <lineage>
        <taxon>Eukaryota</taxon>
        <taxon>Fungi</taxon>
        <taxon>Fungi incertae sedis</taxon>
        <taxon>Mucoromycota</taxon>
        <taxon>Mucoromycotina</taxon>
        <taxon>Mucoromycetes</taxon>
        <taxon>Mucorales</taxon>
        <taxon>Mucorineae</taxon>
        <taxon>Mucoraceae</taxon>
        <taxon>Thamnidium</taxon>
    </lineage>
</organism>
<dbReference type="InterPro" id="IPR058580">
    <property type="entry name" value="DUF2828"/>
</dbReference>
<dbReference type="Pfam" id="PF25043">
    <property type="entry name" value="DUF7788"/>
    <property type="match status" value="1"/>
</dbReference>
<dbReference type="EMBL" id="JAEPRE010000194">
    <property type="protein sequence ID" value="KAG2230569.1"/>
    <property type="molecule type" value="Genomic_DNA"/>
</dbReference>